<dbReference type="AlphaFoldDB" id="A0A7X2IVQ5"/>
<dbReference type="PANTHER" id="PTHR13939:SF0">
    <property type="entry name" value="NMN AMIDOHYDROLASE-LIKE PROTEIN YFAY"/>
    <property type="match status" value="1"/>
</dbReference>
<gene>
    <name evidence="1" type="primary">cinA</name>
    <name evidence="3" type="ORF">GJU40_00595</name>
</gene>
<dbReference type="Pfam" id="PF02464">
    <property type="entry name" value="CinA"/>
    <property type="match status" value="1"/>
</dbReference>
<comment type="similarity">
    <text evidence="1">Belongs to the CinA family.</text>
</comment>
<dbReference type="InterPro" id="IPR036425">
    <property type="entry name" value="MoaB/Mog-like_dom_sf"/>
</dbReference>
<accession>A0A7X2IVQ5</accession>
<keyword evidence="4" id="KW-1185">Reference proteome</keyword>
<reference evidence="3 4" key="1">
    <citation type="submission" date="2019-11" db="EMBL/GenBank/DDBJ databases">
        <title>Bacillus lacus genome.</title>
        <authorList>
            <person name="Allen C.J."/>
            <person name="Newman J.D."/>
        </authorList>
    </citation>
    <scope>NUCLEOTIDE SEQUENCE [LARGE SCALE GENOMIC DNA]</scope>
    <source>
        <strain evidence="3 4">KCTC 33946</strain>
    </source>
</reference>
<dbReference type="InterPro" id="IPR008135">
    <property type="entry name" value="Competence-induced_CinA"/>
</dbReference>
<organism evidence="3 4">
    <name type="scientific">Metabacillus lacus</name>
    <dbReference type="NCBI Taxonomy" id="1983721"/>
    <lineage>
        <taxon>Bacteria</taxon>
        <taxon>Bacillati</taxon>
        <taxon>Bacillota</taxon>
        <taxon>Bacilli</taxon>
        <taxon>Bacillales</taxon>
        <taxon>Bacillaceae</taxon>
        <taxon>Metabacillus</taxon>
    </lineage>
</organism>
<dbReference type="Pfam" id="PF18146">
    <property type="entry name" value="CinA_KH"/>
    <property type="match status" value="1"/>
</dbReference>
<proteinExistence type="inferred from homology"/>
<dbReference type="Gene3D" id="3.90.950.20">
    <property type="entry name" value="CinA-like"/>
    <property type="match status" value="1"/>
</dbReference>
<dbReference type="NCBIfam" id="NF001813">
    <property type="entry name" value="PRK00549.1"/>
    <property type="match status" value="1"/>
</dbReference>
<evidence type="ECO:0000313" key="3">
    <source>
        <dbReference type="EMBL" id="MRX70666.1"/>
    </source>
</evidence>
<dbReference type="SUPFAM" id="SSF53218">
    <property type="entry name" value="Molybdenum cofactor biosynthesis proteins"/>
    <property type="match status" value="1"/>
</dbReference>
<dbReference type="SMART" id="SM00852">
    <property type="entry name" value="MoCF_biosynth"/>
    <property type="match status" value="1"/>
</dbReference>
<dbReference type="PIRSF" id="PIRSF006728">
    <property type="entry name" value="CinA"/>
    <property type="match status" value="1"/>
</dbReference>
<dbReference type="NCBIfam" id="TIGR00200">
    <property type="entry name" value="cinA_nterm"/>
    <property type="match status" value="1"/>
</dbReference>
<sequence length="415" mass="45984">METKAEIIAVGSELLLGQIANTNAQFLSKQLAELGINVYYHTVVGDNTERLKEAVKNAQSRSNIIVFTGGLGPTKDDLTKDTIATILDTELVTDLEAMSYIEDYFSRTKRHMTDNNKKQALVIKGADVLKNEFGMAPGMALTAGDKYYMLLPGPPSEMNPMFLNYGKGWFLEMFGIQEKIISRVLRYFGIGESQLETDIEDLIDSQKNPTIAPLASNGEVTLRLTARHESETAAIQLLNELEEKINKRAGKYFYGYDNTTLQQEFMHKMMERNLTISAAESLTGGLFSEQLTAESGTSKVLMGSIVCYTNEVKSNLLKVAEKTLENDGAVSEQCAIEMAENIRNLTNSDYGISFTGVAGPSMMEGHPVGTVYMAIARRDHPTESHFLQLAGSRDGIRKRTVKYGLHHLLNLLNSH</sequence>
<dbReference type="RefSeq" id="WP_154305791.1">
    <property type="nucleotide sequence ID" value="NZ_WKKI01000001.1"/>
</dbReference>
<dbReference type="OrthoDB" id="9801454at2"/>
<evidence type="ECO:0000256" key="1">
    <source>
        <dbReference type="HAMAP-Rule" id="MF_00226"/>
    </source>
</evidence>
<dbReference type="HAMAP" id="MF_00226_B">
    <property type="entry name" value="CinA_B"/>
    <property type="match status" value="1"/>
</dbReference>
<dbReference type="Proteomes" id="UP000448867">
    <property type="component" value="Unassembled WGS sequence"/>
</dbReference>
<comment type="caution">
    <text evidence="3">The sequence shown here is derived from an EMBL/GenBank/DDBJ whole genome shotgun (WGS) entry which is preliminary data.</text>
</comment>
<dbReference type="InterPro" id="IPR036653">
    <property type="entry name" value="CinA-like_C"/>
</dbReference>
<dbReference type="Gene3D" id="3.40.980.10">
    <property type="entry name" value="MoaB/Mog-like domain"/>
    <property type="match status" value="1"/>
</dbReference>
<dbReference type="InterPro" id="IPR008136">
    <property type="entry name" value="CinA_C"/>
</dbReference>
<protein>
    <recommendedName>
        <fullName evidence="1">Putative competence-damage inducible protein</fullName>
    </recommendedName>
</protein>
<evidence type="ECO:0000313" key="4">
    <source>
        <dbReference type="Proteomes" id="UP000448867"/>
    </source>
</evidence>
<dbReference type="Gene3D" id="3.30.70.2860">
    <property type="match status" value="1"/>
</dbReference>
<feature type="domain" description="MoaB/Mog" evidence="2">
    <location>
        <begin position="6"/>
        <end position="173"/>
    </location>
</feature>
<dbReference type="CDD" id="cd00885">
    <property type="entry name" value="cinA"/>
    <property type="match status" value="1"/>
</dbReference>
<dbReference type="NCBIfam" id="TIGR00177">
    <property type="entry name" value="molyb_syn"/>
    <property type="match status" value="1"/>
</dbReference>
<dbReference type="InterPro" id="IPR001453">
    <property type="entry name" value="MoaB/Mog_dom"/>
</dbReference>
<dbReference type="Pfam" id="PF00994">
    <property type="entry name" value="MoCF_biosynth"/>
    <property type="match status" value="1"/>
</dbReference>
<dbReference type="InterPro" id="IPR050101">
    <property type="entry name" value="CinA"/>
</dbReference>
<dbReference type="SUPFAM" id="SSF142433">
    <property type="entry name" value="CinA-like"/>
    <property type="match status" value="1"/>
</dbReference>
<name>A0A7X2IVQ5_9BACI</name>
<dbReference type="PANTHER" id="PTHR13939">
    <property type="entry name" value="NICOTINAMIDE-NUCLEOTIDE AMIDOHYDROLASE PNCC"/>
    <property type="match status" value="1"/>
</dbReference>
<dbReference type="NCBIfam" id="TIGR00199">
    <property type="entry name" value="PncC_domain"/>
    <property type="match status" value="1"/>
</dbReference>
<evidence type="ECO:0000259" key="2">
    <source>
        <dbReference type="SMART" id="SM00852"/>
    </source>
</evidence>
<dbReference type="EMBL" id="WKKI01000001">
    <property type="protein sequence ID" value="MRX70666.1"/>
    <property type="molecule type" value="Genomic_DNA"/>
</dbReference>
<dbReference type="InterPro" id="IPR041424">
    <property type="entry name" value="CinA_KH"/>
</dbReference>